<dbReference type="Pfam" id="PF10779">
    <property type="entry name" value="XhlA"/>
    <property type="match status" value="1"/>
</dbReference>
<name>A0A1S8M2G5_9CLOT</name>
<proteinExistence type="predicted"/>
<dbReference type="KEGG" id="crw:CROST_025110"/>
<evidence type="ECO:0000313" key="2">
    <source>
        <dbReference type="Proteomes" id="UP000190951"/>
    </source>
</evidence>
<reference evidence="1 2" key="1">
    <citation type="submission" date="2022-04" db="EMBL/GenBank/DDBJ databases">
        <title>Genome sequence of C. roseum typestrain.</title>
        <authorList>
            <person name="Poehlein A."/>
            <person name="Schoch T."/>
            <person name="Duerre P."/>
            <person name="Daniel R."/>
        </authorList>
    </citation>
    <scope>NUCLEOTIDE SEQUENCE [LARGE SCALE GENOMIC DNA]</scope>
    <source>
        <strain evidence="1 2">DSM 7320</strain>
    </source>
</reference>
<gene>
    <name evidence="1" type="ORF">CROST_025110</name>
</gene>
<accession>A0A1S8M2G5</accession>
<dbReference type="STRING" id="84029.CROST_24740"/>
<dbReference type="Proteomes" id="UP000190951">
    <property type="component" value="Chromosome"/>
</dbReference>
<dbReference type="RefSeq" id="WP_242950864.1">
    <property type="nucleotide sequence ID" value="NZ_CP096983.1"/>
</dbReference>
<dbReference type="AlphaFoldDB" id="A0A1S8M2G5"/>
<organism evidence="1 2">
    <name type="scientific">Clostridium felsineum</name>
    <dbReference type="NCBI Taxonomy" id="36839"/>
    <lineage>
        <taxon>Bacteria</taxon>
        <taxon>Bacillati</taxon>
        <taxon>Bacillota</taxon>
        <taxon>Clostridia</taxon>
        <taxon>Eubacteriales</taxon>
        <taxon>Clostridiaceae</taxon>
        <taxon>Clostridium</taxon>
    </lineage>
</organism>
<sequence>MDDKDNKIQEILERLVRMETKLDDFTSLREKAEDAFNISNQNNKDLNEIQDNIRWLWRSILGAVVVSVVGFIIKFHT</sequence>
<protein>
    <submittedName>
        <fullName evidence="1">Uncharacterized protein</fullName>
    </submittedName>
</protein>
<dbReference type="EMBL" id="CP096983">
    <property type="protein sequence ID" value="URZ11794.1"/>
    <property type="molecule type" value="Genomic_DNA"/>
</dbReference>
<keyword evidence="2" id="KW-1185">Reference proteome</keyword>
<dbReference type="InterPro" id="IPR019715">
    <property type="entry name" value="Haemolysin_XhlA"/>
</dbReference>
<evidence type="ECO:0000313" key="1">
    <source>
        <dbReference type="EMBL" id="URZ11794.1"/>
    </source>
</evidence>